<sequence length="46" mass="5339">MDESYNEYGFNAERLADEELFSKEVVGEDNDLILVDCLLREALNKK</sequence>
<name>A0ABR7CLZ6_9BACT</name>
<keyword evidence="2" id="KW-1185">Reference proteome</keyword>
<organism evidence="1 2">
    <name type="scientific">Alistipes hominis</name>
    <dbReference type="NCBI Taxonomy" id="2763015"/>
    <lineage>
        <taxon>Bacteria</taxon>
        <taxon>Pseudomonadati</taxon>
        <taxon>Bacteroidota</taxon>
        <taxon>Bacteroidia</taxon>
        <taxon>Bacteroidales</taxon>
        <taxon>Rikenellaceae</taxon>
        <taxon>Alistipes</taxon>
    </lineage>
</organism>
<reference evidence="1 2" key="1">
    <citation type="submission" date="2020-08" db="EMBL/GenBank/DDBJ databases">
        <title>Genome public.</title>
        <authorList>
            <person name="Liu C."/>
            <person name="Sun Q."/>
        </authorList>
    </citation>
    <scope>NUCLEOTIDE SEQUENCE [LARGE SCALE GENOMIC DNA]</scope>
    <source>
        <strain evidence="1 2">New-7</strain>
    </source>
</reference>
<evidence type="ECO:0000313" key="2">
    <source>
        <dbReference type="Proteomes" id="UP000636891"/>
    </source>
</evidence>
<protein>
    <submittedName>
        <fullName evidence="1">Uncharacterized protein</fullName>
    </submittedName>
</protein>
<gene>
    <name evidence="1" type="ORF">H8S08_05135</name>
</gene>
<comment type="caution">
    <text evidence="1">The sequence shown here is derived from an EMBL/GenBank/DDBJ whole genome shotgun (WGS) entry which is preliminary data.</text>
</comment>
<dbReference type="RefSeq" id="WP_153497722.1">
    <property type="nucleotide sequence ID" value="NZ_JACOOK010000002.1"/>
</dbReference>
<dbReference type="EMBL" id="JACOOK010000002">
    <property type="protein sequence ID" value="MBC5616405.1"/>
    <property type="molecule type" value="Genomic_DNA"/>
</dbReference>
<proteinExistence type="predicted"/>
<dbReference type="Proteomes" id="UP000636891">
    <property type="component" value="Unassembled WGS sequence"/>
</dbReference>
<accession>A0ABR7CLZ6</accession>
<evidence type="ECO:0000313" key="1">
    <source>
        <dbReference type="EMBL" id="MBC5616405.1"/>
    </source>
</evidence>